<dbReference type="Proteomes" id="UP001165366">
    <property type="component" value="Unassembled WGS sequence"/>
</dbReference>
<keyword evidence="3" id="KW-1185">Reference proteome</keyword>
<proteinExistence type="predicted"/>
<sequence>MQVDITKTLSNVLKLMLISILLVAWNQEEAEAQTQARATIIGIPQILPSPYISDFEQNVFAGNYQVQLNITGPGPVDVRFNVRVTLDSEVLVNETSLPTTFDSGMHILSPFPNFVQFELTTPEILENLPGNRFRQAFQAGTFPEGNYRITIEPEIVGSSVPGIEGIANFMVRFPQPPTLVSPSNGESISPTVTTPVFSWSPVMGPPGMMVEYEFLLVELFDGQNPSEAIVSNREHASAVSVGTTMLPYTASYLPLEEGKTYAWQVTAQDVNGDIPINNEGRSEVRVFTYGSEEEDEDDQLTLVEPEMTLEPIPVQIPTTTISGTVEFQFRPSEGFQSNGPVNSNSSFNLSGTNNTGVQTALDDPNYSMEDANYSGNLYDGLGNQNQDSNQEQISIDAEVPVYGGGDTGNVQIQDFGQASGNIQDQLAEISDNMLTHPIAGANVKAMVDVDGTDKVIASTTANEEGAYTLSFAPSELDRLLGDSNESDSDSGTSLLGNQQDQDQTINLQNTDTPASQLQDMELAVASVEIVVDSPYFTFSEEKTVIVSTNNARTYNAGAITGTALTYRLNPVVQERQDDEPISEATVEIYRQEEWYDVVPALQQEGWPMTNQQEETRNFNGKTYVKVAEASASGQITRLFPRKKGSTDRYMVRVNARGYNSITTHLSASPDLGEFESATVEKVYELQKAPPMVEGRVVRRDNQAPIKNAIVTLQPPPHQQNPGITLYPRVAVTDSDGRFTLTGIQAYPEPYNLIIQSAKTETYEEEIILDERGMIVQRDPIMLDPTLITVVGRIQNDQSENIANATVKWQNGGSPVQTDQQGRFVTANTRGSHLLQIRKIGHTDLDTSITVEITEDPDFELDLNQTSQNWSADDVSNFSNTTNEWANSVMNTESFQTGEEGEDFSFASLGYSGNASNSFNSDQNFVDQDSDMSFAEYSSAASYFMDMMGEGGSPGETQDIGTLTISRAVGKLDVTVESASDGSPIENATVEVAKNGPSGQTDNQGSIYFDETPAGTVPIQVQAPNTTNFIPILTETTITDNGEVTDVTISMELGGRATGTVTAAGNPVEGATIRLEGREDIQTTTDSNGSYTLPGIPTGEWTLKAGKSGFVGDSQVATFSEDAEQTVDFSLQDSEFNIASLLGFDIEVEELSVSPSDTTITGSIVSVPNNPLLSVEPDFRIPFTNINVFEQNGELLPVGGSVQTDMSEFNAEIFGFLQVTVSNSSGIVVRERELPTQVGYLAGKVQIDYESTFTSETGWEWPGAPKQQLVLPNLDDIPDGVGEEELVTLTSDGSFPIPDVGESDFELRISSVQESFELYGFDVNMELDESRVRSDGFHLGGEVALNNIPLLDNVGIRLSELVIGINGAVKKADLDLDPKPSIGIANWALEVASGVLSENGFSLGGAFALAIPGSDVSEINFSDLTISPDQIFGGQFTIPTGGLDIFGITSLQSKPGVDITFGKVQDENTYFVSGAGEIALPKYVDEPLKFKEFLIRTDGQFRANITSNFESDFFGLADLTVNEVDFNNFGGDPNIYVDGKFGLRAIPFINAQSGGLTYEPDGNVSFEEIDLDFDVVGVASVGAGIGFVDTVQKTGFSGAGNIGISDSPLDLSIDFFYEKVNTGSLMFGVDVQTGLPPIQIGTVTLSNIGGGFEYTTSESRIQVGLRATLSFAPGAEHALALDPLEVIVKAGNGVPVVEGSADVTLMTQQIADAQLTIDFGKPFFDLEANVGFEKLDDVNITVDGSTRLVLSGEQGDEYWFVGARYNAELLELFNANANIIAAWNLNVSSHPEYNEYTSFVSSDFLTGGEINGIHLDVASEFGIPKSNEVCADFAVGKACAYFYNSTRCKLNADFGSQNYGFYLGSNWQGGGSVTLLGGDVAGADIEATGEISGSYYDEVWSASGGVDASVSAYVGDCNVGCQTKICQPSCGSFKCPVPKGASLCASGSIDVDYRSNRGMQVSVDLN</sequence>
<accession>A0ABS9KAF7</accession>
<dbReference type="SUPFAM" id="SSF49464">
    <property type="entry name" value="Carboxypeptidase regulatory domain-like"/>
    <property type="match status" value="4"/>
</dbReference>
<protein>
    <submittedName>
        <fullName evidence="2">Carboxypeptidase-like regulatory domain-containing protein</fullName>
    </submittedName>
</protein>
<evidence type="ECO:0000313" key="3">
    <source>
        <dbReference type="Proteomes" id="UP001165366"/>
    </source>
</evidence>
<reference evidence="2" key="2">
    <citation type="submission" date="2024-05" db="EMBL/GenBank/DDBJ databases">
        <title>Rhodohalobacter halophilus gen. nov., sp. nov., a moderately halophilic member of the family Balneolaceae.</title>
        <authorList>
            <person name="Xia J."/>
        </authorList>
    </citation>
    <scope>NUCLEOTIDE SEQUENCE</scope>
    <source>
        <strain evidence="2">WB101</strain>
    </source>
</reference>
<dbReference type="InterPro" id="IPR008969">
    <property type="entry name" value="CarboxyPept-like_regulatory"/>
</dbReference>
<feature type="region of interest" description="Disordered" evidence="1">
    <location>
        <begin position="478"/>
        <end position="500"/>
    </location>
</feature>
<gene>
    <name evidence="2" type="ORF">L6773_04615</name>
</gene>
<evidence type="ECO:0000313" key="2">
    <source>
        <dbReference type="EMBL" id="MCG2587834.1"/>
    </source>
</evidence>
<comment type="caution">
    <text evidence="2">The sequence shown here is derived from an EMBL/GenBank/DDBJ whole genome shotgun (WGS) entry which is preliminary data.</text>
</comment>
<dbReference type="Pfam" id="PF13620">
    <property type="entry name" value="CarboxypepD_reg"/>
    <property type="match status" value="1"/>
</dbReference>
<dbReference type="EMBL" id="JAKLWS010000004">
    <property type="protein sequence ID" value="MCG2587834.1"/>
    <property type="molecule type" value="Genomic_DNA"/>
</dbReference>
<name>A0ABS9KAF7_9BACT</name>
<evidence type="ECO:0000256" key="1">
    <source>
        <dbReference type="SAM" id="MobiDB-lite"/>
    </source>
</evidence>
<dbReference type="RefSeq" id="WP_237852678.1">
    <property type="nucleotide sequence ID" value="NZ_JAKLWS010000004.1"/>
</dbReference>
<feature type="compositionally biased region" description="Polar residues" evidence="1">
    <location>
        <begin position="489"/>
        <end position="500"/>
    </location>
</feature>
<reference evidence="2" key="1">
    <citation type="submission" date="2022-01" db="EMBL/GenBank/DDBJ databases">
        <authorList>
            <person name="Wang Y."/>
        </authorList>
    </citation>
    <scope>NUCLEOTIDE SEQUENCE</scope>
    <source>
        <strain evidence="2">WB101</strain>
    </source>
</reference>
<dbReference type="Gene3D" id="2.60.40.1120">
    <property type="entry name" value="Carboxypeptidase-like, regulatory domain"/>
    <property type="match status" value="3"/>
</dbReference>
<organism evidence="2 3">
    <name type="scientific">Rhodohalobacter sulfatireducens</name>
    <dbReference type="NCBI Taxonomy" id="2911366"/>
    <lineage>
        <taxon>Bacteria</taxon>
        <taxon>Pseudomonadati</taxon>
        <taxon>Balneolota</taxon>
        <taxon>Balneolia</taxon>
        <taxon>Balneolales</taxon>
        <taxon>Balneolaceae</taxon>
        <taxon>Rhodohalobacter</taxon>
    </lineage>
</organism>